<dbReference type="InterPro" id="IPR026590">
    <property type="entry name" value="Ssirtuin_cat_dom"/>
</dbReference>
<feature type="active site" description="Proton acceptor" evidence="3">
    <location>
        <position position="144"/>
    </location>
</feature>
<dbReference type="GO" id="GO:0070403">
    <property type="term" value="F:NAD+ binding"/>
    <property type="evidence" value="ECO:0007669"/>
    <property type="project" value="InterPro"/>
</dbReference>
<keyword evidence="2" id="KW-0520">NAD</keyword>
<evidence type="ECO:0000256" key="3">
    <source>
        <dbReference type="PROSITE-ProRule" id="PRU00236"/>
    </source>
</evidence>
<dbReference type="STRING" id="195883.A0A482XJC0"/>
<dbReference type="InterPro" id="IPR003000">
    <property type="entry name" value="Sirtuin"/>
</dbReference>
<keyword evidence="3" id="KW-0862">Zinc</keyword>
<dbReference type="AlphaFoldDB" id="A0A482XJC0"/>
<keyword evidence="6" id="KW-1185">Reference proteome</keyword>
<feature type="binding site" evidence="3">
    <location>
        <position position="152"/>
    </location>
    <ligand>
        <name>Zn(2+)</name>
        <dbReference type="ChEBI" id="CHEBI:29105"/>
    </ligand>
</feature>
<evidence type="ECO:0000259" key="4">
    <source>
        <dbReference type="PROSITE" id="PS50305"/>
    </source>
</evidence>
<accession>A0A482XJC0</accession>
<dbReference type="SUPFAM" id="SSF52467">
    <property type="entry name" value="DHS-like NAD/FAD-binding domain"/>
    <property type="match status" value="1"/>
</dbReference>
<dbReference type="FunCoup" id="A0A482XJC0">
    <property type="interactions" value="1327"/>
</dbReference>
<dbReference type="GO" id="GO:0005759">
    <property type="term" value="C:mitochondrial matrix"/>
    <property type="evidence" value="ECO:0007669"/>
    <property type="project" value="TreeGrafter"/>
</dbReference>
<evidence type="ECO:0000256" key="2">
    <source>
        <dbReference type="ARBA" id="ARBA00023027"/>
    </source>
</evidence>
<dbReference type="PROSITE" id="PS50305">
    <property type="entry name" value="SIRTUIN"/>
    <property type="match status" value="1"/>
</dbReference>
<feature type="domain" description="Deacetylase sirtuin-type" evidence="4">
    <location>
        <begin position="16"/>
        <end position="303"/>
    </location>
</feature>
<evidence type="ECO:0000313" key="5">
    <source>
        <dbReference type="EMBL" id="RZF46155.1"/>
    </source>
</evidence>
<sequence>MGLNKTFVKDILTFVPRHKIVSDKDVNTLLDFIQNNSKILVLTGAGVSTESGIPDYRSEDVGLYARSNSRPVQYQNFVKSSHARCRYWARNFVGWERFSSFQPNESHRAIREMECTFNKVSCLITQNVDNLHFKAGSRNVIELHGTAFKVVCLNCKALFDRHDIQDLIKLLNPEMDETSKFIRPDGDVELDNSVVERFTVPSCPQCSGVIKPDIVFFGENVPKDRVALVAKEIDSCDSALVMGSSLSTYSGLRIVTQVKDLGKPVAILNIGSTRADTFADFKIEARCSDVLTKLPWHRLIKSS</sequence>
<reference evidence="5 6" key="1">
    <citation type="journal article" date="2017" name="Gigascience">
        <title>Genome sequence of the small brown planthopper, Laodelphax striatellus.</title>
        <authorList>
            <person name="Zhu J."/>
            <person name="Jiang F."/>
            <person name="Wang X."/>
            <person name="Yang P."/>
            <person name="Bao Y."/>
            <person name="Zhao W."/>
            <person name="Wang W."/>
            <person name="Lu H."/>
            <person name="Wang Q."/>
            <person name="Cui N."/>
            <person name="Li J."/>
            <person name="Chen X."/>
            <person name="Luo L."/>
            <person name="Yu J."/>
            <person name="Kang L."/>
            <person name="Cui F."/>
        </authorList>
    </citation>
    <scope>NUCLEOTIDE SEQUENCE [LARGE SCALE GENOMIC DNA]</scope>
    <source>
        <strain evidence="5">Lst14</strain>
    </source>
</reference>
<organism evidence="5 6">
    <name type="scientific">Laodelphax striatellus</name>
    <name type="common">Small brown planthopper</name>
    <name type="synonym">Delphax striatella</name>
    <dbReference type="NCBI Taxonomy" id="195883"/>
    <lineage>
        <taxon>Eukaryota</taxon>
        <taxon>Metazoa</taxon>
        <taxon>Ecdysozoa</taxon>
        <taxon>Arthropoda</taxon>
        <taxon>Hexapoda</taxon>
        <taxon>Insecta</taxon>
        <taxon>Pterygota</taxon>
        <taxon>Neoptera</taxon>
        <taxon>Paraneoptera</taxon>
        <taxon>Hemiptera</taxon>
        <taxon>Auchenorrhyncha</taxon>
        <taxon>Fulgoroidea</taxon>
        <taxon>Delphacidae</taxon>
        <taxon>Criomorphinae</taxon>
        <taxon>Laodelphax</taxon>
    </lineage>
</organism>
<dbReference type="OrthoDB" id="424302at2759"/>
<protein>
    <recommendedName>
        <fullName evidence="4">Deacetylase sirtuin-type domain-containing protein</fullName>
    </recommendedName>
</protein>
<name>A0A482XJC0_LAOST</name>
<dbReference type="Proteomes" id="UP000291343">
    <property type="component" value="Unassembled WGS sequence"/>
</dbReference>
<keyword evidence="3" id="KW-0479">Metal-binding</keyword>
<dbReference type="EMBL" id="QKKF02007115">
    <property type="protein sequence ID" value="RZF46155.1"/>
    <property type="molecule type" value="Genomic_DNA"/>
</dbReference>
<dbReference type="Pfam" id="PF02146">
    <property type="entry name" value="SIR2"/>
    <property type="match status" value="1"/>
</dbReference>
<dbReference type="InterPro" id="IPR029035">
    <property type="entry name" value="DHS-like_NAD/FAD-binding_dom"/>
</dbReference>
<feature type="binding site" evidence="3">
    <location>
        <position position="155"/>
    </location>
    <ligand>
        <name>Zn(2+)</name>
        <dbReference type="ChEBI" id="CHEBI:29105"/>
    </ligand>
</feature>
<dbReference type="NCBIfam" id="NF003738">
    <property type="entry name" value="PRK05333.1"/>
    <property type="match status" value="1"/>
</dbReference>
<dbReference type="InterPro" id="IPR026591">
    <property type="entry name" value="Sirtuin_cat_small_dom_sf"/>
</dbReference>
<feature type="binding site" evidence="3">
    <location>
        <position position="203"/>
    </location>
    <ligand>
        <name>Zn(2+)</name>
        <dbReference type="ChEBI" id="CHEBI:29105"/>
    </ligand>
</feature>
<dbReference type="Gene3D" id="3.30.1600.10">
    <property type="entry name" value="SIR2/SIRT2 'Small Domain"/>
    <property type="match status" value="1"/>
</dbReference>
<proteinExistence type="predicted"/>
<dbReference type="Gene3D" id="3.40.50.1220">
    <property type="entry name" value="TPP-binding domain"/>
    <property type="match status" value="1"/>
</dbReference>
<evidence type="ECO:0000256" key="1">
    <source>
        <dbReference type="ARBA" id="ARBA00022679"/>
    </source>
</evidence>
<dbReference type="SMR" id="A0A482XJC0"/>
<dbReference type="GO" id="GO:0017136">
    <property type="term" value="F:histone deacetylase activity, NAD-dependent"/>
    <property type="evidence" value="ECO:0007669"/>
    <property type="project" value="TreeGrafter"/>
</dbReference>
<gene>
    <name evidence="5" type="ORF">LSTR_LSTR012136</name>
</gene>
<dbReference type="PANTHER" id="PTHR11085">
    <property type="entry name" value="NAD-DEPENDENT PROTEIN DEACYLASE SIRTUIN-5, MITOCHONDRIAL-RELATED"/>
    <property type="match status" value="1"/>
</dbReference>
<feature type="binding site" evidence="3">
    <location>
        <position position="206"/>
    </location>
    <ligand>
        <name>Zn(2+)</name>
        <dbReference type="ChEBI" id="CHEBI:29105"/>
    </ligand>
</feature>
<dbReference type="InParanoid" id="A0A482XJC0"/>
<comment type="caution">
    <text evidence="5">The sequence shown here is derived from an EMBL/GenBank/DDBJ whole genome shotgun (WGS) entry which is preliminary data.</text>
</comment>
<dbReference type="GO" id="GO:0046872">
    <property type="term" value="F:metal ion binding"/>
    <property type="evidence" value="ECO:0007669"/>
    <property type="project" value="UniProtKB-KW"/>
</dbReference>
<dbReference type="InterPro" id="IPR050134">
    <property type="entry name" value="NAD-dep_sirtuin_deacylases"/>
</dbReference>
<evidence type="ECO:0000313" key="6">
    <source>
        <dbReference type="Proteomes" id="UP000291343"/>
    </source>
</evidence>
<keyword evidence="1" id="KW-0808">Transferase</keyword>
<dbReference type="PANTHER" id="PTHR11085:SF10">
    <property type="entry name" value="NAD-DEPENDENT PROTEIN DEACYLASE SIRTUIN-5, MITOCHONDRIAL-RELATED"/>
    <property type="match status" value="1"/>
</dbReference>